<name>A0ABD3PIZ2_9STRA</name>
<evidence type="ECO:0008006" key="6">
    <source>
        <dbReference type="Google" id="ProtNLM"/>
    </source>
</evidence>
<sequence length="441" mass="48693">MSAKISELPPVSISTAPTDSPVRIFQLDLNNITVELSSLGASITKILLPNYNEDDIRGNCDRDDVVLAYASPKEQFEDKNSVFFGAIVGRVANRIQGGTFQLHQIEQTSDGPMERLETYQLEKNNCPNHLHGGFDGFSNRNWTAVVVDDTVQFTLISPHGDQGYPGGVEVKAAYSLRERQHGHGSRGAQLHLSMCADLLPGETRATPISLAQHSYFNLASHSSPERILNHVLEMPNCHTFTPVDQTSIPTREVLPVGNETYDVVSAMDFREGKTMADALVKYGEEIGLDPLTAKCNVNRILNDATQRFEPGNVAIYGFDHNYVINQEKLSIESGLHVAAILHHNPTGRSLCVSTTAPGVQLYSSNYLNGMDPSLCKDCCSYSRWQGLCLETQTYPDSITLERRSCGGGEEFDNGKCFILRPGGETYSHKVMFEFSAMDKHL</sequence>
<dbReference type="CDD" id="cd09019">
    <property type="entry name" value="galactose_mutarotase_like"/>
    <property type="match status" value="1"/>
</dbReference>
<keyword evidence="5" id="KW-1185">Reference proteome</keyword>
<accession>A0ABD3PIZ2</accession>
<protein>
    <recommendedName>
        <fullName evidence="6">Aldose 1-epimerase</fullName>
    </recommendedName>
</protein>
<evidence type="ECO:0000256" key="2">
    <source>
        <dbReference type="ARBA" id="ARBA00023235"/>
    </source>
</evidence>
<evidence type="ECO:0000313" key="4">
    <source>
        <dbReference type="EMBL" id="KAL3786405.1"/>
    </source>
</evidence>
<reference evidence="4 5" key="1">
    <citation type="journal article" date="2020" name="G3 (Bethesda)">
        <title>Improved Reference Genome for Cyclotella cryptica CCMP332, a Model for Cell Wall Morphogenesis, Salinity Adaptation, and Lipid Production in Diatoms (Bacillariophyta).</title>
        <authorList>
            <person name="Roberts W.R."/>
            <person name="Downey K.M."/>
            <person name="Ruck E.C."/>
            <person name="Traller J.C."/>
            <person name="Alverson A.J."/>
        </authorList>
    </citation>
    <scope>NUCLEOTIDE SEQUENCE [LARGE SCALE GENOMIC DNA]</scope>
    <source>
        <strain evidence="4 5">CCMP332</strain>
    </source>
</reference>
<dbReference type="Proteomes" id="UP001516023">
    <property type="component" value="Unassembled WGS sequence"/>
</dbReference>
<dbReference type="Gene3D" id="2.70.98.10">
    <property type="match status" value="1"/>
</dbReference>
<evidence type="ECO:0000313" key="5">
    <source>
        <dbReference type="Proteomes" id="UP001516023"/>
    </source>
</evidence>
<dbReference type="InterPro" id="IPR011013">
    <property type="entry name" value="Gal_mutarotase_sf_dom"/>
</dbReference>
<dbReference type="InterPro" id="IPR014718">
    <property type="entry name" value="GH-type_carb-bd"/>
</dbReference>
<dbReference type="PANTHER" id="PTHR10091">
    <property type="entry name" value="ALDOSE-1-EPIMERASE"/>
    <property type="match status" value="1"/>
</dbReference>
<keyword evidence="2" id="KW-0413">Isomerase</keyword>
<dbReference type="AlphaFoldDB" id="A0ABD3PIZ2"/>
<dbReference type="SUPFAM" id="SSF74650">
    <property type="entry name" value="Galactose mutarotase-like"/>
    <property type="match status" value="1"/>
</dbReference>
<organism evidence="4 5">
    <name type="scientific">Cyclotella cryptica</name>
    <dbReference type="NCBI Taxonomy" id="29204"/>
    <lineage>
        <taxon>Eukaryota</taxon>
        <taxon>Sar</taxon>
        <taxon>Stramenopiles</taxon>
        <taxon>Ochrophyta</taxon>
        <taxon>Bacillariophyta</taxon>
        <taxon>Coscinodiscophyceae</taxon>
        <taxon>Thalassiosirophycidae</taxon>
        <taxon>Stephanodiscales</taxon>
        <taxon>Stephanodiscaceae</taxon>
        <taxon>Cyclotella</taxon>
    </lineage>
</organism>
<dbReference type="InterPro" id="IPR008183">
    <property type="entry name" value="Aldose_1/G6P_1-epimerase"/>
</dbReference>
<dbReference type="InterPro" id="IPR047215">
    <property type="entry name" value="Galactose_mutarotase-like"/>
</dbReference>
<dbReference type="Pfam" id="PF01263">
    <property type="entry name" value="Aldose_epim"/>
    <property type="match status" value="1"/>
</dbReference>
<dbReference type="PANTHER" id="PTHR10091:SF0">
    <property type="entry name" value="GALACTOSE MUTAROTASE"/>
    <property type="match status" value="1"/>
</dbReference>
<evidence type="ECO:0000256" key="3">
    <source>
        <dbReference type="ARBA" id="ARBA00023277"/>
    </source>
</evidence>
<keyword evidence="3" id="KW-0119">Carbohydrate metabolism</keyword>
<proteinExistence type="inferred from homology"/>
<gene>
    <name evidence="4" type="ORF">HJC23_002962</name>
</gene>
<dbReference type="GO" id="GO:0016853">
    <property type="term" value="F:isomerase activity"/>
    <property type="evidence" value="ECO:0007669"/>
    <property type="project" value="UniProtKB-KW"/>
</dbReference>
<comment type="caution">
    <text evidence="4">The sequence shown here is derived from an EMBL/GenBank/DDBJ whole genome shotgun (WGS) entry which is preliminary data.</text>
</comment>
<comment type="similarity">
    <text evidence="1">Belongs to the aldose epimerase family.</text>
</comment>
<evidence type="ECO:0000256" key="1">
    <source>
        <dbReference type="ARBA" id="ARBA00006206"/>
    </source>
</evidence>
<dbReference type="EMBL" id="JABMIG020000195">
    <property type="protein sequence ID" value="KAL3786405.1"/>
    <property type="molecule type" value="Genomic_DNA"/>
</dbReference>